<evidence type="ECO:0000313" key="9">
    <source>
        <dbReference type="Proteomes" id="UP000789423"/>
    </source>
</evidence>
<feature type="active site" description="Proton donor/acceptor" evidence="7">
    <location>
        <position position="209"/>
    </location>
</feature>
<dbReference type="PROSITE" id="PS00924">
    <property type="entry name" value="ASP_GLU_RACEMASE_2"/>
    <property type="match status" value="1"/>
</dbReference>
<dbReference type="InterPro" id="IPR004391">
    <property type="entry name" value="Glu_race"/>
</dbReference>
<reference evidence="8 9" key="1">
    <citation type="submission" date="2021-10" db="EMBL/GenBank/DDBJ databases">
        <authorList>
            <person name="Criscuolo A."/>
        </authorList>
    </citation>
    <scope>NUCLEOTIDE SEQUENCE [LARGE SCALE GENOMIC DNA]</scope>
    <source>
        <strain evidence="9">CIP 111899</strain>
    </source>
</reference>
<dbReference type="PANTHER" id="PTHR21198:SF2">
    <property type="entry name" value="GLUTAMATE RACEMASE"/>
    <property type="match status" value="1"/>
</dbReference>
<dbReference type="InterPro" id="IPR001920">
    <property type="entry name" value="Asp/Glu_race"/>
</dbReference>
<protein>
    <recommendedName>
        <fullName evidence="2 7">Glutamate racemase</fullName>
        <ecNumber evidence="2 7">5.1.1.3</ecNumber>
    </recommendedName>
</protein>
<evidence type="ECO:0000256" key="4">
    <source>
        <dbReference type="ARBA" id="ARBA00022984"/>
    </source>
</evidence>
<dbReference type="GO" id="GO:0008881">
    <property type="term" value="F:glutamate racemase activity"/>
    <property type="evidence" value="ECO:0007669"/>
    <property type="project" value="UniProtKB-EC"/>
</dbReference>
<evidence type="ECO:0000256" key="2">
    <source>
        <dbReference type="ARBA" id="ARBA00013090"/>
    </source>
</evidence>
<sequence length="290" mass="32487">MYVVLMMSAQFWNVRLDYERENGAIVLNRAIGVIDSGVGGLTVAKELIRQLPKERIIYLGDTARCPYGPRSREEVRQFTWEMTEYLLAQDIKMLVIACNTAAAVVLEEMQKKLSIPVVGVIHPGARTALKMTNTYHVGVIGTIGTVKSGAYEEALKSINNRVFVESLACPPFVELVESGNFESEMAYEVVRETLQPLKQTEIDTLILGCTHYPILGPVIKRVMGDSVQLISSGDETAREVSTILYHSKMLHDREEQSDHLFLTTGEIDVFKEIASKWFGQPIENVKHIVL</sequence>
<dbReference type="InterPro" id="IPR033134">
    <property type="entry name" value="Asp/Glu_racemase_AS_2"/>
</dbReference>
<evidence type="ECO:0000256" key="7">
    <source>
        <dbReference type="HAMAP-Rule" id="MF_00258"/>
    </source>
</evidence>
<keyword evidence="6 7" id="KW-0961">Cell wall biogenesis/degradation</keyword>
<keyword evidence="3 7" id="KW-0133">Cell shape</keyword>
<feature type="binding site" evidence="7">
    <location>
        <begin position="99"/>
        <end position="100"/>
    </location>
    <ligand>
        <name>substrate</name>
    </ligand>
</feature>
<organism evidence="8 9">
    <name type="scientific">Bacillus rhizoplanae</name>
    <dbReference type="NCBI Taxonomy" id="2880966"/>
    <lineage>
        <taxon>Bacteria</taxon>
        <taxon>Bacillati</taxon>
        <taxon>Bacillota</taxon>
        <taxon>Bacilli</taxon>
        <taxon>Bacillales</taxon>
        <taxon>Bacillaceae</taxon>
        <taxon>Bacillus</taxon>
    </lineage>
</organism>
<keyword evidence="4 7" id="KW-0573">Peptidoglycan synthesis</keyword>
<feature type="binding site" evidence="7">
    <location>
        <begin position="67"/>
        <end position="68"/>
    </location>
    <ligand>
        <name>substrate</name>
    </ligand>
</feature>
<proteinExistence type="inferred from homology"/>
<comment type="pathway">
    <text evidence="7">Cell wall biogenesis; peptidoglycan biosynthesis.</text>
</comment>
<gene>
    <name evidence="7 8" type="primary">murI</name>
    <name evidence="8" type="ORF">BACCIP111899_00702</name>
</gene>
<dbReference type="Pfam" id="PF01177">
    <property type="entry name" value="Asp_Glu_race"/>
    <property type="match status" value="1"/>
</dbReference>
<keyword evidence="9" id="KW-1185">Reference proteome</keyword>
<dbReference type="PANTHER" id="PTHR21198">
    <property type="entry name" value="GLUTAMATE RACEMASE"/>
    <property type="match status" value="1"/>
</dbReference>
<comment type="catalytic activity">
    <reaction evidence="1 7">
        <text>L-glutamate = D-glutamate</text>
        <dbReference type="Rhea" id="RHEA:12813"/>
        <dbReference type="ChEBI" id="CHEBI:29985"/>
        <dbReference type="ChEBI" id="CHEBI:29986"/>
        <dbReference type="EC" id="5.1.1.3"/>
    </reaction>
</comment>
<feature type="binding site" evidence="7">
    <location>
        <begin position="210"/>
        <end position="211"/>
    </location>
    <ligand>
        <name>substrate</name>
    </ligand>
</feature>
<feature type="active site" description="Proton donor/acceptor" evidence="7">
    <location>
        <position position="98"/>
    </location>
</feature>
<dbReference type="SUPFAM" id="SSF53681">
    <property type="entry name" value="Aspartate/glutamate racemase"/>
    <property type="match status" value="2"/>
</dbReference>
<dbReference type="NCBIfam" id="NF002035">
    <property type="entry name" value="PRK00865.1-3"/>
    <property type="match status" value="1"/>
</dbReference>
<comment type="function">
    <text evidence="7">Provides the (R)-glutamate required for cell wall biosynthesis.</text>
</comment>
<comment type="caution">
    <text evidence="8">The sequence shown here is derived from an EMBL/GenBank/DDBJ whole genome shotgun (WGS) entry which is preliminary data.</text>
</comment>
<dbReference type="Gene3D" id="3.40.50.1860">
    <property type="match status" value="2"/>
</dbReference>
<keyword evidence="5 7" id="KW-0413">Isomerase</keyword>
<accession>A0ABM8Y754</accession>
<dbReference type="EC" id="5.1.1.3" evidence="2 7"/>
<dbReference type="HAMAP" id="MF_00258">
    <property type="entry name" value="Glu_racemase"/>
    <property type="match status" value="1"/>
</dbReference>
<dbReference type="Proteomes" id="UP000789423">
    <property type="component" value="Unassembled WGS sequence"/>
</dbReference>
<comment type="similarity">
    <text evidence="7">Belongs to the aspartate/glutamate racemases family.</text>
</comment>
<dbReference type="NCBIfam" id="TIGR00067">
    <property type="entry name" value="glut_race"/>
    <property type="match status" value="1"/>
</dbReference>
<evidence type="ECO:0000256" key="3">
    <source>
        <dbReference type="ARBA" id="ARBA00022960"/>
    </source>
</evidence>
<name>A0ABM8Y754_9BACI</name>
<dbReference type="EMBL" id="CAKJTI010000002">
    <property type="protein sequence ID" value="CAG9611532.1"/>
    <property type="molecule type" value="Genomic_DNA"/>
</dbReference>
<evidence type="ECO:0000256" key="6">
    <source>
        <dbReference type="ARBA" id="ARBA00023316"/>
    </source>
</evidence>
<dbReference type="InterPro" id="IPR015942">
    <property type="entry name" value="Asp/Glu/hydantoin_racemase"/>
</dbReference>
<evidence type="ECO:0000313" key="8">
    <source>
        <dbReference type="EMBL" id="CAG9611532.1"/>
    </source>
</evidence>
<evidence type="ECO:0000256" key="5">
    <source>
        <dbReference type="ARBA" id="ARBA00023235"/>
    </source>
</evidence>
<evidence type="ECO:0000256" key="1">
    <source>
        <dbReference type="ARBA" id="ARBA00001602"/>
    </source>
</evidence>
<feature type="binding site" evidence="7">
    <location>
        <begin position="35"/>
        <end position="36"/>
    </location>
    <ligand>
        <name>substrate</name>
    </ligand>
</feature>